<dbReference type="InterPro" id="IPR007696">
    <property type="entry name" value="DNA_mismatch_repair_MutS_core"/>
</dbReference>
<dbReference type="Pfam" id="PF00488">
    <property type="entry name" value="MutS_V"/>
    <property type="match status" value="1"/>
</dbReference>
<dbReference type="GO" id="GO:0140664">
    <property type="term" value="F:ATP-dependent DNA damage sensor activity"/>
    <property type="evidence" value="ECO:0007669"/>
    <property type="project" value="InterPro"/>
</dbReference>
<keyword evidence="2" id="KW-0547">Nucleotide-binding</keyword>
<dbReference type="Gene3D" id="1.10.1420.10">
    <property type="match status" value="1"/>
</dbReference>
<dbReference type="PANTHER" id="PTHR11361:SF34">
    <property type="entry name" value="DNA MISMATCH REPAIR PROTEIN MSH1, MITOCHONDRIAL"/>
    <property type="match status" value="1"/>
</dbReference>
<dbReference type="GO" id="GO:0005524">
    <property type="term" value="F:ATP binding"/>
    <property type="evidence" value="ECO:0007669"/>
    <property type="project" value="UniProtKB-KW"/>
</dbReference>
<dbReference type="AlphaFoldDB" id="A0A9P6H0M6"/>
<evidence type="ECO:0000256" key="5">
    <source>
        <dbReference type="ARBA" id="ARBA00023204"/>
    </source>
</evidence>
<keyword evidence="5" id="KW-0234">DNA repair</keyword>
<feature type="domain" description="DNA mismatch repair protein MutS core" evidence="6">
    <location>
        <begin position="152"/>
        <end position="538"/>
    </location>
</feature>
<dbReference type="OrthoDB" id="2188923at2759"/>
<dbReference type="InterPro" id="IPR036187">
    <property type="entry name" value="DNA_mismatch_repair_MutS_sf"/>
</dbReference>
<evidence type="ECO:0000259" key="7">
    <source>
        <dbReference type="SMART" id="SM00534"/>
    </source>
</evidence>
<protein>
    <submittedName>
        <fullName evidence="8">DNA mismatch repair protein MutS</fullName>
    </submittedName>
</protein>
<evidence type="ECO:0000256" key="2">
    <source>
        <dbReference type="ARBA" id="ARBA00022741"/>
    </source>
</evidence>
<evidence type="ECO:0000256" key="3">
    <source>
        <dbReference type="ARBA" id="ARBA00022840"/>
    </source>
</evidence>
<evidence type="ECO:0000313" key="8">
    <source>
        <dbReference type="EMBL" id="KAF9762402.1"/>
    </source>
</evidence>
<reference evidence="8 9" key="1">
    <citation type="journal article" date="2020" name="Genome Biol. Evol.">
        <title>Comparative genomics of strictly vertically transmitted, feminizing microsporidia endosymbionts of amphipod crustaceans.</title>
        <authorList>
            <person name="Cormier A."/>
            <person name="Chebbi M.A."/>
            <person name="Giraud I."/>
            <person name="Wattier R."/>
            <person name="Teixeira M."/>
            <person name="Gilbert C."/>
            <person name="Rigaud T."/>
            <person name="Cordaux R."/>
        </authorList>
    </citation>
    <scope>NUCLEOTIDE SEQUENCE [LARGE SCALE GENOMIC DNA]</scope>
    <source>
        <strain evidence="8 9">Ou3-Ou53</strain>
    </source>
</reference>
<sequence length="709" mass="82342">MQRDNIMSLQYKNNNFDFCIWKESRFCIGHYVNEDNLLSLTSSVIYKNKITKILLSTDVGVERYKTLKTLCELELVSSNMFKDQKYGCLNVLKDFLNIEGEFMETQSIKNNTDCLIQTGKCGSFLVFCFKQFNHLFLDNQTLHDLRVIQSKDTQTPLLKLLNFTKTTFGESTLRFLILHPLYDLNKILERQEMIAEIGNIIRTETLSNIKPFYKGNYIDPLKLKDFLIHSLVVVKNLENSKNSFEGKCEIYEQMISKIDIFEGEYLKRNISKAYDELRRIYEDLPGRLNKIATNLAYKNQVKLSVIYFPHIGYLIEVSRQDVDQYKLKSLIGENEPSSLSVYESEAYPVDSSSMALTVASERSNLFYQIQNEDSKSYTMKNVFDDILTRNSKRHKSSAFKDIPNSLYKTNKENQNMCDASGYSFALKESIFIKNKLMNKLDEELGDVYNLMEELKNRQIHETIESIDRTMLDILIEYIGRVDALHSLFLFKKKYNCTKPDIFYNKDGYEACNWRIKITNYFYNRLDIDITKNLIYKGSQDILRIIGQISIIVQIGSFVPSDFVAIPLFDKIFTSLDVSEVPESSYFLSSIRRISTILKFTGAHSLVLLDSFGYGTNTEEGLKIFLSVHRNLKFPVVLSMTQFTEIFNKISFPKFMIRFAIVRNGTKYLSEGSHSEFETLKSSLIDIGFEKEFVEEVENEANNLLVQNKL</sequence>
<dbReference type="SMART" id="SM00534">
    <property type="entry name" value="MUTSac"/>
    <property type="match status" value="1"/>
</dbReference>
<evidence type="ECO:0000256" key="4">
    <source>
        <dbReference type="ARBA" id="ARBA00023125"/>
    </source>
</evidence>
<dbReference type="Proteomes" id="UP000740883">
    <property type="component" value="Unassembled WGS sequence"/>
</dbReference>
<dbReference type="InterPro" id="IPR027417">
    <property type="entry name" value="P-loop_NTPase"/>
</dbReference>
<feature type="domain" description="DNA mismatch repair proteins mutS family" evidence="7">
    <location>
        <begin position="541"/>
        <end position="701"/>
    </location>
</feature>
<keyword evidence="3" id="KW-0067">ATP-binding</keyword>
<comment type="similarity">
    <text evidence="1">Belongs to the DNA mismatch repair MutS family.</text>
</comment>
<dbReference type="InterPro" id="IPR045076">
    <property type="entry name" value="MutS"/>
</dbReference>
<keyword evidence="9" id="KW-1185">Reference proteome</keyword>
<comment type="caution">
    <text evidence="8">The sequence shown here is derived from an EMBL/GenBank/DDBJ whole genome shotgun (WGS) entry which is preliminary data.</text>
</comment>
<dbReference type="PANTHER" id="PTHR11361">
    <property type="entry name" value="DNA MISMATCH REPAIR PROTEIN MUTS FAMILY MEMBER"/>
    <property type="match status" value="1"/>
</dbReference>
<evidence type="ECO:0000313" key="9">
    <source>
        <dbReference type="Proteomes" id="UP000740883"/>
    </source>
</evidence>
<proteinExistence type="inferred from homology"/>
<dbReference type="EMBL" id="SBJO01000176">
    <property type="protein sequence ID" value="KAF9762402.1"/>
    <property type="molecule type" value="Genomic_DNA"/>
</dbReference>
<gene>
    <name evidence="8" type="primary">mutS</name>
    <name evidence="8" type="ORF">NGRA_2040</name>
</gene>
<dbReference type="Gene3D" id="3.40.50.300">
    <property type="entry name" value="P-loop containing nucleotide triphosphate hydrolases"/>
    <property type="match status" value="1"/>
</dbReference>
<dbReference type="GO" id="GO:0006298">
    <property type="term" value="P:mismatch repair"/>
    <property type="evidence" value="ECO:0007669"/>
    <property type="project" value="InterPro"/>
</dbReference>
<dbReference type="SMART" id="SM00533">
    <property type="entry name" value="MUTSd"/>
    <property type="match status" value="1"/>
</dbReference>
<evidence type="ECO:0000259" key="6">
    <source>
        <dbReference type="SMART" id="SM00533"/>
    </source>
</evidence>
<dbReference type="Pfam" id="PF05192">
    <property type="entry name" value="MutS_III"/>
    <property type="match status" value="1"/>
</dbReference>
<evidence type="ECO:0000256" key="1">
    <source>
        <dbReference type="ARBA" id="ARBA00006271"/>
    </source>
</evidence>
<dbReference type="InterPro" id="IPR000432">
    <property type="entry name" value="DNA_mismatch_repair_MutS_C"/>
</dbReference>
<dbReference type="GO" id="GO:0030983">
    <property type="term" value="F:mismatched DNA binding"/>
    <property type="evidence" value="ECO:0007669"/>
    <property type="project" value="InterPro"/>
</dbReference>
<keyword evidence="5" id="KW-0227">DNA damage</keyword>
<accession>A0A9P6H0M6</accession>
<dbReference type="SUPFAM" id="SSF52540">
    <property type="entry name" value="P-loop containing nucleoside triphosphate hydrolases"/>
    <property type="match status" value="1"/>
</dbReference>
<organism evidence="8 9">
    <name type="scientific">Nosema granulosis</name>
    <dbReference type="NCBI Taxonomy" id="83296"/>
    <lineage>
        <taxon>Eukaryota</taxon>
        <taxon>Fungi</taxon>
        <taxon>Fungi incertae sedis</taxon>
        <taxon>Microsporidia</taxon>
        <taxon>Nosematidae</taxon>
        <taxon>Nosema</taxon>
    </lineage>
</organism>
<name>A0A9P6H0M6_9MICR</name>
<dbReference type="SUPFAM" id="SSF48334">
    <property type="entry name" value="DNA repair protein MutS, domain III"/>
    <property type="match status" value="1"/>
</dbReference>
<keyword evidence="4" id="KW-0238">DNA-binding</keyword>